<evidence type="ECO:0000313" key="1">
    <source>
        <dbReference type="EMBL" id="KIZ34503.1"/>
    </source>
</evidence>
<name>A0A0D7E119_STUST</name>
<dbReference type="EMBL" id="JXXD01000166">
    <property type="protein sequence ID" value="KIZ34503.1"/>
    <property type="molecule type" value="Genomic_DNA"/>
</dbReference>
<gene>
    <name evidence="1" type="ORF">LO50_17085</name>
</gene>
<dbReference type="RefSeq" id="WP_044315744.1">
    <property type="nucleotide sequence ID" value="NZ_JXXD01000166.1"/>
</dbReference>
<dbReference type="Proteomes" id="UP000032439">
    <property type="component" value="Unassembled WGS sequence"/>
</dbReference>
<proteinExistence type="predicted"/>
<protein>
    <submittedName>
        <fullName evidence="1">Uncharacterized protein</fullName>
    </submittedName>
</protein>
<dbReference type="PATRIC" id="fig|316.110.peg.1433"/>
<accession>A0A0D7E119</accession>
<evidence type="ECO:0000313" key="2">
    <source>
        <dbReference type="Proteomes" id="UP000032439"/>
    </source>
</evidence>
<dbReference type="AlphaFoldDB" id="A0A0D7E119"/>
<comment type="caution">
    <text evidence="1">The sequence shown here is derived from an EMBL/GenBank/DDBJ whole genome shotgun (WGS) entry which is preliminary data.</text>
</comment>
<sequence>MIVSGYQGASLSASDRRRLEQQRLYSRPQSNFLREQTEQTLAELDRRKEQGVKPERLWFLEFEAKGTPCVAELFGF</sequence>
<reference evidence="1 2" key="1">
    <citation type="submission" date="2014-11" db="EMBL/GenBank/DDBJ databases">
        <title>Genomics and ecophysiology of heterotrophic nitrogen fixing bacteria isolated from estuarine surface water.</title>
        <authorList>
            <person name="Bentzon-Tilia M."/>
            <person name="Severin I."/>
            <person name="Hansen L.H."/>
            <person name="Riemann L."/>
        </authorList>
    </citation>
    <scope>NUCLEOTIDE SEQUENCE [LARGE SCALE GENOMIC DNA]</scope>
    <source>
        <strain evidence="1 2">BAL361</strain>
    </source>
</reference>
<organism evidence="1 2">
    <name type="scientific">Stutzerimonas stutzeri</name>
    <name type="common">Pseudomonas stutzeri</name>
    <dbReference type="NCBI Taxonomy" id="316"/>
    <lineage>
        <taxon>Bacteria</taxon>
        <taxon>Pseudomonadati</taxon>
        <taxon>Pseudomonadota</taxon>
        <taxon>Gammaproteobacteria</taxon>
        <taxon>Pseudomonadales</taxon>
        <taxon>Pseudomonadaceae</taxon>
        <taxon>Stutzerimonas</taxon>
    </lineage>
</organism>